<feature type="coiled-coil region" evidence="2">
    <location>
        <begin position="2"/>
        <end position="29"/>
    </location>
</feature>
<dbReference type="SUPFAM" id="SSF109755">
    <property type="entry name" value="PhoU-like"/>
    <property type="match status" value="1"/>
</dbReference>
<dbReference type="InterPro" id="IPR028366">
    <property type="entry name" value="PhoU"/>
</dbReference>
<evidence type="ECO:0000313" key="5">
    <source>
        <dbReference type="Proteomes" id="UP001330812"/>
    </source>
</evidence>
<reference evidence="4 5" key="1">
    <citation type="journal article" date="2015" name="Int. J. Syst. Evol. Microbiol.">
        <title>Amycolatopsis rhabdoformis sp. nov., an actinomycete isolated from a tropical forest soil.</title>
        <authorList>
            <person name="Souza W.R."/>
            <person name="Silva R.E."/>
            <person name="Goodfellow M."/>
            <person name="Busarakam K."/>
            <person name="Figueiro F.S."/>
            <person name="Ferreira D."/>
            <person name="Rodrigues-Filho E."/>
            <person name="Moraes L.A.B."/>
            <person name="Zucchi T.D."/>
        </authorList>
    </citation>
    <scope>NUCLEOTIDE SEQUENCE [LARGE SCALE GENOMIC DNA]</scope>
    <source>
        <strain evidence="4 5">NCIMB 14900</strain>
    </source>
</reference>
<feature type="domain" description="PhoU" evidence="3">
    <location>
        <begin position="18"/>
        <end position="102"/>
    </location>
</feature>
<dbReference type="PANTHER" id="PTHR42930">
    <property type="entry name" value="PHOSPHATE-SPECIFIC TRANSPORT SYSTEM ACCESSORY PROTEIN PHOU"/>
    <property type="match status" value="1"/>
</dbReference>
<protein>
    <submittedName>
        <fullName evidence="4">Phosphate uptake regulator PhoU</fullName>
    </submittedName>
</protein>
<dbReference type="Pfam" id="PF01895">
    <property type="entry name" value="PhoU"/>
    <property type="match status" value="2"/>
</dbReference>
<keyword evidence="2" id="KW-0175">Coiled coil</keyword>
<keyword evidence="5" id="KW-1185">Reference proteome</keyword>
<dbReference type="Gene3D" id="1.20.58.220">
    <property type="entry name" value="Phosphate transport system protein phou homolog 2, domain 2"/>
    <property type="match status" value="1"/>
</dbReference>
<keyword evidence="1" id="KW-0592">Phosphate transport</keyword>
<feature type="domain" description="PhoU" evidence="3">
    <location>
        <begin position="122"/>
        <end position="204"/>
    </location>
</feature>
<accession>A0ABZ1IH91</accession>
<dbReference type="Proteomes" id="UP001330812">
    <property type="component" value="Chromosome"/>
</dbReference>
<name>A0ABZ1IH91_9PSEU</name>
<keyword evidence="1" id="KW-0813">Transport</keyword>
<dbReference type="RefSeq" id="WP_326836102.1">
    <property type="nucleotide sequence ID" value="NZ_CP142149.1"/>
</dbReference>
<dbReference type="InterPro" id="IPR026022">
    <property type="entry name" value="PhoU_dom"/>
</dbReference>
<gene>
    <name evidence="4" type="ORF">VSH64_14460</name>
</gene>
<evidence type="ECO:0000256" key="1">
    <source>
        <dbReference type="ARBA" id="ARBA00022592"/>
    </source>
</evidence>
<proteinExistence type="predicted"/>
<organism evidence="4 5">
    <name type="scientific">Amycolatopsis rhabdoformis</name>
    <dbReference type="NCBI Taxonomy" id="1448059"/>
    <lineage>
        <taxon>Bacteria</taxon>
        <taxon>Bacillati</taxon>
        <taxon>Actinomycetota</taxon>
        <taxon>Actinomycetes</taxon>
        <taxon>Pseudonocardiales</taxon>
        <taxon>Pseudonocardiaceae</taxon>
        <taxon>Amycolatopsis</taxon>
    </lineage>
</organism>
<dbReference type="PANTHER" id="PTHR42930:SF3">
    <property type="entry name" value="PHOSPHATE-SPECIFIC TRANSPORT SYSTEM ACCESSORY PROTEIN PHOU"/>
    <property type="match status" value="1"/>
</dbReference>
<dbReference type="InterPro" id="IPR038078">
    <property type="entry name" value="PhoU-like_sf"/>
</dbReference>
<dbReference type="EMBL" id="CP142149">
    <property type="protein sequence ID" value="WSE33302.1"/>
    <property type="molecule type" value="Genomic_DNA"/>
</dbReference>
<sequence length="217" mass="23198">MREGFRDDLDRLDERLAGMTEAAAEAMRLATRALLTADLAIAEQVIGGDSALDDQRAECEEEAYSLLALQAPVAGDLRGVLAVVYCAEKIERMGDLAAHIAGTVRRSHPARTVPAELEPVFSELGDVTAAMADRLTQFIRGGGVEGGYAELSRSDETVDALHAKVLATITSANWAHGQRPAVAATLLTRFYERFADQTVSVAKRLEFAATGALPGSR</sequence>
<evidence type="ECO:0000313" key="4">
    <source>
        <dbReference type="EMBL" id="WSE33302.1"/>
    </source>
</evidence>
<evidence type="ECO:0000259" key="3">
    <source>
        <dbReference type="Pfam" id="PF01895"/>
    </source>
</evidence>
<evidence type="ECO:0000256" key="2">
    <source>
        <dbReference type="SAM" id="Coils"/>
    </source>
</evidence>